<dbReference type="Pfam" id="PF21361">
    <property type="entry name" value="Sina_ZnF"/>
    <property type="match status" value="1"/>
</dbReference>
<dbReference type="Pfam" id="PF03145">
    <property type="entry name" value="Sina_TRAF"/>
    <property type="match status" value="1"/>
</dbReference>
<dbReference type="GO" id="GO:0061630">
    <property type="term" value="F:ubiquitin protein ligase activity"/>
    <property type="evidence" value="ECO:0007669"/>
    <property type="project" value="UniProtKB-EC"/>
</dbReference>
<feature type="domain" description="SIAH-type" evidence="11">
    <location>
        <begin position="70"/>
        <end position="132"/>
    </location>
</feature>
<dbReference type="GO" id="GO:0016567">
    <property type="term" value="P:protein ubiquitination"/>
    <property type="evidence" value="ECO:0007669"/>
    <property type="project" value="UniProtKB-UniPathway"/>
</dbReference>
<accession>A0A6L2PR29</accession>
<dbReference type="InParanoid" id="A0A6L2PR29"/>
<dbReference type="InterPro" id="IPR008974">
    <property type="entry name" value="TRAF-like"/>
</dbReference>
<name>A0A6L2PR29_COPFO</name>
<evidence type="ECO:0000256" key="9">
    <source>
        <dbReference type="PROSITE-ProRule" id="PRU00455"/>
    </source>
</evidence>
<dbReference type="EMBL" id="BLKM01011979">
    <property type="protein sequence ID" value="GFG35081.1"/>
    <property type="molecule type" value="Genomic_DNA"/>
</dbReference>
<comment type="domain">
    <text evidence="10">The RING-type zinc finger domain is essential for ubiquitin ligase activity.</text>
</comment>
<dbReference type="InterPro" id="IPR049548">
    <property type="entry name" value="Sina-like_RING"/>
</dbReference>
<dbReference type="OrthoDB" id="941555at2759"/>
<evidence type="ECO:0000256" key="3">
    <source>
        <dbReference type="ARBA" id="ARBA00009119"/>
    </source>
</evidence>
<evidence type="ECO:0000256" key="1">
    <source>
        <dbReference type="ARBA" id="ARBA00000900"/>
    </source>
</evidence>
<keyword evidence="8 10" id="KW-0862">Zinc</keyword>
<dbReference type="EC" id="2.3.2.27" evidence="10"/>
<comment type="caution">
    <text evidence="12">The sequence shown here is derived from an EMBL/GenBank/DDBJ whole genome shotgun (WGS) entry which is preliminary data.</text>
</comment>
<comment type="catalytic activity">
    <reaction evidence="1 10">
        <text>S-ubiquitinyl-[E2 ubiquitin-conjugating enzyme]-L-cysteine + [acceptor protein]-L-lysine = [E2 ubiquitin-conjugating enzyme]-L-cysteine + N(6)-ubiquitinyl-[acceptor protein]-L-lysine.</text>
        <dbReference type="EC" id="2.3.2.27"/>
    </reaction>
</comment>
<dbReference type="GO" id="GO:0005737">
    <property type="term" value="C:cytoplasm"/>
    <property type="evidence" value="ECO:0007669"/>
    <property type="project" value="InterPro"/>
</dbReference>
<reference evidence="13" key="1">
    <citation type="submission" date="2020-01" db="EMBL/GenBank/DDBJ databases">
        <title>Draft genome sequence of the Termite Coptotermes fromosanus.</title>
        <authorList>
            <person name="Itakura S."/>
            <person name="Yosikawa Y."/>
            <person name="Umezawa K."/>
        </authorList>
    </citation>
    <scope>NUCLEOTIDE SEQUENCE [LARGE SCALE GENOMIC DNA]</scope>
</reference>
<dbReference type="Pfam" id="PF21362">
    <property type="entry name" value="Sina_RING"/>
    <property type="match status" value="1"/>
</dbReference>
<dbReference type="SUPFAM" id="SSF57850">
    <property type="entry name" value="RING/U-box"/>
    <property type="match status" value="1"/>
</dbReference>
<dbReference type="GO" id="GO:0008270">
    <property type="term" value="F:zinc ion binding"/>
    <property type="evidence" value="ECO:0007669"/>
    <property type="project" value="UniProtKB-KW"/>
</dbReference>
<keyword evidence="13" id="KW-1185">Reference proteome</keyword>
<dbReference type="PROSITE" id="PS51081">
    <property type="entry name" value="ZF_SIAH"/>
    <property type="match status" value="1"/>
</dbReference>
<evidence type="ECO:0000256" key="10">
    <source>
        <dbReference type="RuleBase" id="RU201113"/>
    </source>
</evidence>
<evidence type="ECO:0000256" key="7">
    <source>
        <dbReference type="ARBA" id="ARBA00022786"/>
    </source>
</evidence>
<dbReference type="Proteomes" id="UP000502823">
    <property type="component" value="Unassembled WGS sequence"/>
</dbReference>
<dbReference type="InterPro" id="IPR004162">
    <property type="entry name" value="SINA-like_animal"/>
</dbReference>
<evidence type="ECO:0000256" key="4">
    <source>
        <dbReference type="ARBA" id="ARBA00022679"/>
    </source>
</evidence>
<comment type="similarity">
    <text evidence="3 10">Belongs to the SINA (Seven in absentia) family.</text>
</comment>
<dbReference type="PANTHER" id="PTHR45877:SF2">
    <property type="entry name" value="E3 UBIQUITIN-PROTEIN LIGASE SINA-RELATED"/>
    <property type="match status" value="1"/>
</dbReference>
<dbReference type="SUPFAM" id="SSF49599">
    <property type="entry name" value="TRAF domain-like"/>
    <property type="match status" value="1"/>
</dbReference>
<dbReference type="GO" id="GO:0031624">
    <property type="term" value="F:ubiquitin conjugating enzyme binding"/>
    <property type="evidence" value="ECO:0007669"/>
    <property type="project" value="TreeGrafter"/>
</dbReference>
<dbReference type="UniPathway" id="UPA00143"/>
<comment type="function">
    <text evidence="10">E3 ubiquitin-protein ligase that mediates ubiquitination and subsequent proteasomal degradation of target proteins. E3 ubiquitin ligases accept ubiquitin from an E2 ubiquitin-conjugating enzyme in the form of a thioester and then directly transfers the ubiquitin to targeted substrates.</text>
</comment>
<protein>
    <recommendedName>
        <fullName evidence="10">E3 ubiquitin-protein ligase</fullName>
        <ecNumber evidence="10">2.3.2.27</ecNumber>
    </recommendedName>
</protein>
<keyword evidence="6 9" id="KW-0863">Zinc-finger</keyword>
<gene>
    <name evidence="12" type="ORF">Cfor_05088</name>
</gene>
<evidence type="ECO:0000313" key="13">
    <source>
        <dbReference type="Proteomes" id="UP000502823"/>
    </source>
</evidence>
<dbReference type="AlphaFoldDB" id="A0A6L2PR29"/>
<evidence type="ECO:0000256" key="5">
    <source>
        <dbReference type="ARBA" id="ARBA00022723"/>
    </source>
</evidence>
<sequence>MDGLPHALDEALLSDLECPSCMEYMVPPIKLCTNGHNICSKCRQKLQCCPTCTAGFLSTRNVALESIVRRQKYPCTNRQSGCLDLFSIEQIAEHQAACTYGPIKCPLTKVNVKCLWKGFKCYLEEHAIADHQAYIFRTSTFHPNRLTSGVAFVFCLGEAFLSYKGIRDGRFYCVVQLIGPSSQASKYKCKFKLHAANEIEGISKTFFVRSYEEDFETSFSSGKCLRLDDVVVRNFVVADEIKFTVTLSAVDLQC</sequence>
<dbReference type="InterPro" id="IPR018121">
    <property type="entry name" value="7-in-absentia-prot_TRAF-dom"/>
</dbReference>
<comment type="domain">
    <text evidence="10">The SBD domain (substrate-binding domain) mediates the interaction with substrate proteins. It is related to the TRAF family.</text>
</comment>
<comment type="pathway">
    <text evidence="2 10">Protein modification; protein ubiquitination.</text>
</comment>
<keyword evidence="7 10" id="KW-0833">Ubl conjugation pathway</keyword>
<evidence type="ECO:0000259" key="11">
    <source>
        <dbReference type="PROSITE" id="PS51081"/>
    </source>
</evidence>
<dbReference type="GO" id="GO:0043161">
    <property type="term" value="P:proteasome-mediated ubiquitin-dependent protein catabolic process"/>
    <property type="evidence" value="ECO:0007669"/>
    <property type="project" value="TreeGrafter"/>
</dbReference>
<dbReference type="Gene3D" id="3.30.40.10">
    <property type="entry name" value="Zinc/RING finger domain, C3HC4 (zinc finger)"/>
    <property type="match status" value="2"/>
</dbReference>
<dbReference type="Gene3D" id="2.60.210.10">
    <property type="entry name" value="Apoptosis, Tumor Necrosis Factor Receptor Associated Protein 2, Chain A"/>
    <property type="match status" value="1"/>
</dbReference>
<dbReference type="InterPro" id="IPR013083">
    <property type="entry name" value="Znf_RING/FYVE/PHD"/>
</dbReference>
<evidence type="ECO:0000313" key="12">
    <source>
        <dbReference type="EMBL" id="GFG35081.1"/>
    </source>
</evidence>
<evidence type="ECO:0000256" key="8">
    <source>
        <dbReference type="ARBA" id="ARBA00022833"/>
    </source>
</evidence>
<dbReference type="PANTHER" id="PTHR45877">
    <property type="entry name" value="E3 UBIQUITIN-PROTEIN LIGASE SIAH2"/>
    <property type="match status" value="1"/>
</dbReference>
<keyword evidence="4" id="KW-0808">Transferase</keyword>
<organism evidence="12 13">
    <name type="scientific">Coptotermes formosanus</name>
    <name type="common">Formosan subterranean termite</name>
    <dbReference type="NCBI Taxonomy" id="36987"/>
    <lineage>
        <taxon>Eukaryota</taxon>
        <taxon>Metazoa</taxon>
        <taxon>Ecdysozoa</taxon>
        <taxon>Arthropoda</taxon>
        <taxon>Hexapoda</taxon>
        <taxon>Insecta</taxon>
        <taxon>Pterygota</taxon>
        <taxon>Neoptera</taxon>
        <taxon>Polyneoptera</taxon>
        <taxon>Dictyoptera</taxon>
        <taxon>Blattodea</taxon>
        <taxon>Blattoidea</taxon>
        <taxon>Termitoidae</taxon>
        <taxon>Rhinotermitidae</taxon>
        <taxon>Coptotermes</taxon>
    </lineage>
</organism>
<dbReference type="InterPro" id="IPR013010">
    <property type="entry name" value="Znf_SIAH"/>
</dbReference>
<evidence type="ECO:0000256" key="6">
    <source>
        <dbReference type="ARBA" id="ARBA00022771"/>
    </source>
</evidence>
<proteinExistence type="inferred from homology"/>
<keyword evidence="5 10" id="KW-0479">Metal-binding</keyword>
<evidence type="ECO:0000256" key="2">
    <source>
        <dbReference type="ARBA" id="ARBA00004906"/>
    </source>
</evidence>